<evidence type="ECO:0000313" key="11">
    <source>
        <dbReference type="EMBL" id="NIA69220.1"/>
    </source>
</evidence>
<dbReference type="Proteomes" id="UP000761264">
    <property type="component" value="Unassembled WGS sequence"/>
</dbReference>
<dbReference type="PANTHER" id="PTHR35011:SF4">
    <property type="entry name" value="SLL1102 PROTEIN"/>
    <property type="match status" value="1"/>
</dbReference>
<evidence type="ECO:0000256" key="1">
    <source>
        <dbReference type="ARBA" id="ARBA00004429"/>
    </source>
</evidence>
<feature type="transmembrane region" description="Helical" evidence="9">
    <location>
        <begin position="69"/>
        <end position="93"/>
    </location>
</feature>
<dbReference type="InterPro" id="IPR055348">
    <property type="entry name" value="DctQ"/>
</dbReference>
<keyword evidence="7 9" id="KW-0472">Membrane</keyword>
<dbReference type="GO" id="GO:0005886">
    <property type="term" value="C:plasma membrane"/>
    <property type="evidence" value="ECO:0007669"/>
    <property type="project" value="UniProtKB-SubCell"/>
</dbReference>
<feature type="transmembrane region" description="Helical" evidence="9">
    <location>
        <begin position="25"/>
        <end position="48"/>
    </location>
</feature>
<evidence type="ECO:0000259" key="10">
    <source>
        <dbReference type="Pfam" id="PF04290"/>
    </source>
</evidence>
<keyword evidence="5 9" id="KW-0812">Transmembrane</keyword>
<proteinExistence type="inferred from homology"/>
<keyword evidence="6 9" id="KW-1133">Transmembrane helix</keyword>
<organism evidence="11 12">
    <name type="scientific">Pelagibius litoralis</name>
    <dbReference type="NCBI Taxonomy" id="374515"/>
    <lineage>
        <taxon>Bacteria</taxon>
        <taxon>Pseudomonadati</taxon>
        <taxon>Pseudomonadota</taxon>
        <taxon>Alphaproteobacteria</taxon>
        <taxon>Rhodospirillales</taxon>
        <taxon>Rhodovibrionaceae</taxon>
        <taxon>Pelagibius</taxon>
    </lineage>
</organism>
<protein>
    <recommendedName>
        <fullName evidence="9">TRAP transporter small permease protein</fullName>
    </recommendedName>
</protein>
<dbReference type="Pfam" id="PF04290">
    <property type="entry name" value="DctQ"/>
    <property type="match status" value="1"/>
</dbReference>
<evidence type="ECO:0000256" key="7">
    <source>
        <dbReference type="ARBA" id="ARBA00023136"/>
    </source>
</evidence>
<keyword evidence="12" id="KW-1185">Reference proteome</keyword>
<evidence type="ECO:0000256" key="2">
    <source>
        <dbReference type="ARBA" id="ARBA00022448"/>
    </source>
</evidence>
<dbReference type="InterPro" id="IPR007387">
    <property type="entry name" value="TRAP_DctQ"/>
</dbReference>
<comment type="subcellular location">
    <subcellularLocation>
        <location evidence="1 9">Cell inner membrane</location>
        <topology evidence="1 9">Multi-pass membrane protein</topology>
    </subcellularLocation>
</comment>
<evidence type="ECO:0000256" key="5">
    <source>
        <dbReference type="ARBA" id="ARBA00022692"/>
    </source>
</evidence>
<gene>
    <name evidence="11" type="ORF">HBA54_11525</name>
</gene>
<dbReference type="EMBL" id="JAAQPH010000007">
    <property type="protein sequence ID" value="NIA69220.1"/>
    <property type="molecule type" value="Genomic_DNA"/>
</dbReference>
<comment type="function">
    <text evidence="9">Part of the tripartite ATP-independent periplasmic (TRAP) transport system.</text>
</comment>
<comment type="subunit">
    <text evidence="9">The complex comprises the extracytoplasmic solute receptor protein and the two transmembrane proteins.</text>
</comment>
<keyword evidence="2 9" id="KW-0813">Transport</keyword>
<evidence type="ECO:0000256" key="3">
    <source>
        <dbReference type="ARBA" id="ARBA00022475"/>
    </source>
</evidence>
<evidence type="ECO:0000256" key="9">
    <source>
        <dbReference type="RuleBase" id="RU369079"/>
    </source>
</evidence>
<comment type="caution">
    <text evidence="9">Lacks conserved residue(s) required for the propagation of feature annotation.</text>
</comment>
<evidence type="ECO:0000256" key="4">
    <source>
        <dbReference type="ARBA" id="ARBA00022519"/>
    </source>
</evidence>
<dbReference type="AlphaFoldDB" id="A0A967EXH8"/>
<evidence type="ECO:0000256" key="6">
    <source>
        <dbReference type="ARBA" id="ARBA00022989"/>
    </source>
</evidence>
<sequence>MYLIVAMIGVLLVNAITRNILNIPIHWAIEMAQFILAAYYICGGAYSLQLGDHVRMDLLYDRFSEKGKARMDAFTSFFLVFYLVCLLIGSISSTAYAIKYDQRNFSMWNPSMIPIKIIMVAGIVLMLLQAVSMFFKDLAKARGEPPQ</sequence>
<dbReference type="GO" id="GO:0022857">
    <property type="term" value="F:transmembrane transporter activity"/>
    <property type="evidence" value="ECO:0007669"/>
    <property type="project" value="UniProtKB-UniRule"/>
</dbReference>
<feature type="domain" description="Tripartite ATP-independent periplasmic transporters DctQ component" evidence="10">
    <location>
        <begin position="7"/>
        <end position="138"/>
    </location>
</feature>
<keyword evidence="3" id="KW-1003">Cell membrane</keyword>
<accession>A0A967EXH8</accession>
<feature type="transmembrane region" description="Helical" evidence="9">
    <location>
        <begin position="113"/>
        <end position="135"/>
    </location>
</feature>
<comment type="caution">
    <text evidence="11">The sequence shown here is derived from an EMBL/GenBank/DDBJ whole genome shotgun (WGS) entry which is preliminary data.</text>
</comment>
<reference evidence="11" key="1">
    <citation type="submission" date="2020-03" db="EMBL/GenBank/DDBJ databases">
        <title>Genome of Pelagibius litoralis DSM 21314T.</title>
        <authorList>
            <person name="Wang G."/>
        </authorList>
    </citation>
    <scope>NUCLEOTIDE SEQUENCE</scope>
    <source>
        <strain evidence="11">DSM 21314</strain>
    </source>
</reference>
<name>A0A967EXH8_9PROT</name>
<dbReference type="PANTHER" id="PTHR35011">
    <property type="entry name" value="2,3-DIKETO-L-GULONATE TRAP TRANSPORTER SMALL PERMEASE PROTEIN YIAM"/>
    <property type="match status" value="1"/>
</dbReference>
<comment type="similarity">
    <text evidence="8 9">Belongs to the TRAP transporter small permease family.</text>
</comment>
<keyword evidence="4 9" id="KW-0997">Cell inner membrane</keyword>
<evidence type="ECO:0000313" key="12">
    <source>
        <dbReference type="Proteomes" id="UP000761264"/>
    </source>
</evidence>
<evidence type="ECO:0000256" key="8">
    <source>
        <dbReference type="ARBA" id="ARBA00038436"/>
    </source>
</evidence>